<name>X1AP45_9ZZZZ</name>
<organism evidence="1">
    <name type="scientific">marine sediment metagenome</name>
    <dbReference type="NCBI Taxonomy" id="412755"/>
    <lineage>
        <taxon>unclassified sequences</taxon>
        <taxon>metagenomes</taxon>
        <taxon>ecological metagenomes</taxon>
    </lineage>
</organism>
<dbReference type="EMBL" id="BART01019310">
    <property type="protein sequence ID" value="GAG84540.1"/>
    <property type="molecule type" value="Genomic_DNA"/>
</dbReference>
<evidence type="ECO:0000313" key="1">
    <source>
        <dbReference type="EMBL" id="GAG84540.1"/>
    </source>
</evidence>
<gene>
    <name evidence="1" type="ORF">S01H4_36175</name>
</gene>
<protein>
    <submittedName>
        <fullName evidence="1">Uncharacterized protein</fullName>
    </submittedName>
</protein>
<comment type="caution">
    <text evidence="1">The sequence shown here is derived from an EMBL/GenBank/DDBJ whole genome shotgun (WGS) entry which is preliminary data.</text>
</comment>
<feature type="non-terminal residue" evidence="1">
    <location>
        <position position="96"/>
    </location>
</feature>
<sequence>MSYLVTVAENSESIWVNDKIDLGLLDGTKSLTENKSVAWDRNKTSIEDAHLTVSSYSDTYYGSTVMQIYMNGQEVMYKEWGFDGPHIADVDVTNLL</sequence>
<accession>X1AP45</accession>
<proteinExistence type="predicted"/>
<dbReference type="AlphaFoldDB" id="X1AP45"/>
<reference evidence="1" key="1">
    <citation type="journal article" date="2014" name="Front. Microbiol.">
        <title>High frequency of phylogenetically diverse reductive dehalogenase-homologous genes in deep subseafloor sedimentary metagenomes.</title>
        <authorList>
            <person name="Kawai M."/>
            <person name="Futagami T."/>
            <person name="Toyoda A."/>
            <person name="Takaki Y."/>
            <person name="Nishi S."/>
            <person name="Hori S."/>
            <person name="Arai W."/>
            <person name="Tsubouchi T."/>
            <person name="Morono Y."/>
            <person name="Uchiyama I."/>
            <person name="Ito T."/>
            <person name="Fujiyama A."/>
            <person name="Inagaki F."/>
            <person name="Takami H."/>
        </authorList>
    </citation>
    <scope>NUCLEOTIDE SEQUENCE</scope>
    <source>
        <strain evidence="1">Expedition CK06-06</strain>
    </source>
</reference>